<evidence type="ECO:0000313" key="2">
    <source>
        <dbReference type="Proteomes" id="UP000176339"/>
    </source>
</evidence>
<dbReference type="Proteomes" id="UP000176339">
    <property type="component" value="Unassembled WGS sequence"/>
</dbReference>
<evidence type="ECO:0000313" key="1">
    <source>
        <dbReference type="EMBL" id="OGE83593.1"/>
    </source>
</evidence>
<accession>A0A1F5P166</accession>
<protein>
    <submittedName>
        <fullName evidence="1">Uncharacterized protein</fullName>
    </submittedName>
</protein>
<dbReference type="EMBL" id="MFEN01000040">
    <property type="protein sequence ID" value="OGE83593.1"/>
    <property type="molecule type" value="Genomic_DNA"/>
</dbReference>
<comment type="caution">
    <text evidence="1">The sequence shown here is derived from an EMBL/GenBank/DDBJ whole genome shotgun (WGS) entry which is preliminary data.</text>
</comment>
<organism evidence="1 2">
    <name type="scientific">Candidatus Doudnabacteria bacterium RIFCSPHIGHO2_01_FULL_49_9</name>
    <dbReference type="NCBI Taxonomy" id="1817827"/>
    <lineage>
        <taxon>Bacteria</taxon>
        <taxon>Candidatus Doudnaibacteriota</taxon>
    </lineage>
</organism>
<proteinExistence type="predicted"/>
<gene>
    <name evidence="1" type="ORF">A2846_00585</name>
</gene>
<sequence length="475" mass="50573">MNGVSASTSTNVWIGGNSGVVWKYTGSSWTSHTPGVGTRWATSNINAVSVFTDSGTEKVWVAGDSGHVWKYNGTSWSQESGGWGATNINSVSYLSSSESWIAGDNGHVWENNSGTWTQHSGTGKWGTNKVNEVSAYTTTSVFIVTDNGEVWEHDGDMDSNNDGTANDPVWTQHSGTGRWTTNALKDISDRYSTEVWVAGASGKVFELNPPKWTANTTATTVTVNGVVYTRSLYLQNVCRDDSTGNITVVTDTGGTAEACTGSPSGDSWDPSTLKITTTVSWAGGEPLTTSEYITRWKNSSCTQTAWSTSGVTDPRACPTVDYSTRTNISGTTSLTMTSVILSGTGTLTSTALDTTDLNDAVNSGPSYNSVMWLGSKPGTSNTSFQMAASDCPNGKGNAPTCNDSNNWTYYSAACAVNTWTNLGNSNTPTEIKCPTQFNSKRFFSYKLQLCANTGCTTSLIDSGPTVDDVIVNWNP</sequence>
<dbReference type="AlphaFoldDB" id="A0A1F5P166"/>
<reference evidence="1 2" key="1">
    <citation type="journal article" date="2016" name="Nat. Commun.">
        <title>Thousands of microbial genomes shed light on interconnected biogeochemical processes in an aquifer system.</title>
        <authorList>
            <person name="Anantharaman K."/>
            <person name="Brown C.T."/>
            <person name="Hug L.A."/>
            <person name="Sharon I."/>
            <person name="Castelle C.J."/>
            <person name="Probst A.J."/>
            <person name="Thomas B.C."/>
            <person name="Singh A."/>
            <person name="Wilkins M.J."/>
            <person name="Karaoz U."/>
            <person name="Brodie E.L."/>
            <person name="Williams K.H."/>
            <person name="Hubbard S.S."/>
            <person name="Banfield J.F."/>
        </authorList>
    </citation>
    <scope>NUCLEOTIDE SEQUENCE [LARGE SCALE GENOMIC DNA]</scope>
</reference>
<name>A0A1F5P166_9BACT</name>